<evidence type="ECO:0000313" key="13">
    <source>
        <dbReference type="Proteomes" id="UP000644507"/>
    </source>
</evidence>
<feature type="active site" evidence="9">
    <location>
        <position position="155"/>
    </location>
</feature>
<keyword evidence="7 9" id="KW-0233">DNA recombination</keyword>
<evidence type="ECO:0000256" key="2">
    <source>
        <dbReference type="ARBA" id="ARBA00022490"/>
    </source>
</evidence>
<evidence type="ECO:0000256" key="1">
    <source>
        <dbReference type="ARBA" id="ARBA00004496"/>
    </source>
</evidence>
<evidence type="ECO:0000259" key="10">
    <source>
        <dbReference type="PROSITE" id="PS51898"/>
    </source>
</evidence>
<comment type="subunit">
    <text evidence="9">Forms a cyclic heterotetrameric complex composed of two molecules of XerC and two molecules of XerD.</text>
</comment>
<accession>A0A918TUA1</accession>
<dbReference type="CDD" id="cd00798">
    <property type="entry name" value="INT_XerDC_C"/>
    <property type="match status" value="1"/>
</dbReference>
<keyword evidence="4 9" id="KW-0159">Chromosome partition</keyword>
<feature type="domain" description="Tyr recombinase" evidence="10">
    <location>
        <begin position="108"/>
        <end position="292"/>
    </location>
</feature>
<comment type="subcellular location">
    <subcellularLocation>
        <location evidence="1 9">Cytoplasm</location>
    </subcellularLocation>
</comment>
<dbReference type="InterPro" id="IPR002104">
    <property type="entry name" value="Integrase_catalytic"/>
</dbReference>
<dbReference type="PROSITE" id="PS51900">
    <property type="entry name" value="CB"/>
    <property type="match status" value="1"/>
</dbReference>
<dbReference type="InterPro" id="IPR011010">
    <property type="entry name" value="DNA_brk_join_enz"/>
</dbReference>
<dbReference type="Pfam" id="PF02899">
    <property type="entry name" value="Phage_int_SAM_1"/>
    <property type="match status" value="1"/>
</dbReference>
<keyword evidence="13" id="KW-1185">Reference proteome</keyword>
<dbReference type="PANTHER" id="PTHR30349">
    <property type="entry name" value="PHAGE INTEGRASE-RELATED"/>
    <property type="match status" value="1"/>
</dbReference>
<dbReference type="GO" id="GO:0006313">
    <property type="term" value="P:DNA transposition"/>
    <property type="evidence" value="ECO:0007669"/>
    <property type="project" value="UniProtKB-UniRule"/>
</dbReference>
<dbReference type="InterPro" id="IPR044068">
    <property type="entry name" value="CB"/>
</dbReference>
<comment type="similarity">
    <text evidence="9">Belongs to the 'phage' integrase family. XerC subfamily.</text>
</comment>
<feature type="active site" evidence="9">
    <location>
        <position position="247"/>
    </location>
</feature>
<dbReference type="HAMAP" id="MF_01808">
    <property type="entry name" value="Recomb_XerC_XerD"/>
    <property type="match status" value="1"/>
</dbReference>
<evidence type="ECO:0000256" key="7">
    <source>
        <dbReference type="ARBA" id="ARBA00023172"/>
    </source>
</evidence>
<dbReference type="GO" id="GO:0007059">
    <property type="term" value="P:chromosome segregation"/>
    <property type="evidence" value="ECO:0007669"/>
    <property type="project" value="UniProtKB-UniRule"/>
</dbReference>
<dbReference type="GO" id="GO:0009037">
    <property type="term" value="F:tyrosine-based site-specific recombinase activity"/>
    <property type="evidence" value="ECO:0007669"/>
    <property type="project" value="UniProtKB-UniRule"/>
</dbReference>
<dbReference type="AlphaFoldDB" id="A0A918TUA1"/>
<keyword evidence="5 9" id="KW-0229">DNA integration</keyword>
<feature type="active site" evidence="9">
    <location>
        <position position="244"/>
    </location>
</feature>
<reference evidence="12" key="1">
    <citation type="journal article" date="2014" name="Int. J. Syst. Evol. Microbiol.">
        <title>Complete genome sequence of Corynebacterium casei LMG S-19264T (=DSM 44701T), isolated from a smear-ripened cheese.</title>
        <authorList>
            <consortium name="US DOE Joint Genome Institute (JGI-PGF)"/>
            <person name="Walter F."/>
            <person name="Albersmeier A."/>
            <person name="Kalinowski J."/>
            <person name="Ruckert C."/>
        </authorList>
    </citation>
    <scope>NUCLEOTIDE SEQUENCE</scope>
    <source>
        <strain evidence="12">KCTC 12988</strain>
    </source>
</reference>
<keyword evidence="6 9" id="KW-0238">DNA-binding</keyword>
<evidence type="ECO:0000256" key="8">
    <source>
        <dbReference type="ARBA" id="ARBA00023306"/>
    </source>
</evidence>
<dbReference type="InterPro" id="IPR050090">
    <property type="entry name" value="Tyrosine_recombinase_XerCD"/>
</dbReference>
<dbReference type="NCBIfam" id="NF001399">
    <property type="entry name" value="PRK00283.1"/>
    <property type="match status" value="1"/>
</dbReference>
<evidence type="ECO:0000313" key="12">
    <source>
        <dbReference type="EMBL" id="GHC59222.1"/>
    </source>
</evidence>
<dbReference type="PROSITE" id="PS51898">
    <property type="entry name" value="TYR_RECOMBINASE"/>
    <property type="match status" value="1"/>
</dbReference>
<proteinExistence type="inferred from homology"/>
<dbReference type="GO" id="GO:0051301">
    <property type="term" value="P:cell division"/>
    <property type="evidence" value="ECO:0007669"/>
    <property type="project" value="UniProtKB-KW"/>
</dbReference>
<comment type="function">
    <text evidence="9">Site-specific tyrosine recombinase, which acts by catalyzing the cutting and rejoining of the recombining DNA molecules. The XerC-XerD complex is essential to convert dimers of the bacterial chromosome into monomers to permit their segregation at cell division. It also contributes to the segregational stability of plasmids.</text>
</comment>
<dbReference type="InterPro" id="IPR004107">
    <property type="entry name" value="Integrase_SAM-like_N"/>
</dbReference>
<dbReference type="Gene3D" id="1.10.150.130">
    <property type="match status" value="1"/>
</dbReference>
<evidence type="ECO:0000256" key="9">
    <source>
        <dbReference type="HAMAP-Rule" id="MF_01808"/>
    </source>
</evidence>
<keyword evidence="8 9" id="KW-0131">Cell cycle</keyword>
<dbReference type="Pfam" id="PF00589">
    <property type="entry name" value="Phage_integrase"/>
    <property type="match status" value="1"/>
</dbReference>
<feature type="active site" description="O-(3'-phospho-DNA)-tyrosine intermediate" evidence="9">
    <location>
        <position position="279"/>
    </location>
</feature>
<sequence>MPAAELLEDAFLEFLSTEKNASPHTLNNYERSLRFFREAMGDKFTNWTDMGADHFRRYLFDLMKAETARSTIRLRFAALRSFYKYLTHRQGLPKNPLAEVQLPKAEKKLPVTLSLKQIEHLLAIPLQLPVAKQAPDWLPFRDTAILELFYSTGLRLSELTSLNAEQVDSTTTTLRVMGKGSKERLVPVGSYASKAIQKYRFEAQVHEGPLFISKLRKRLSPRAIDQLLKKYLAQSEIPFAVTPHKLRHSFATHLLDSGADLRAVQSLLGHASLSTTQIYTAVTKTRLQEAYRNAHPRAK</sequence>
<evidence type="ECO:0000256" key="6">
    <source>
        <dbReference type="ARBA" id="ARBA00023125"/>
    </source>
</evidence>
<dbReference type="SUPFAM" id="SSF56349">
    <property type="entry name" value="DNA breaking-rejoining enzymes"/>
    <property type="match status" value="1"/>
</dbReference>
<evidence type="ECO:0000259" key="11">
    <source>
        <dbReference type="PROSITE" id="PS51900"/>
    </source>
</evidence>
<feature type="domain" description="Core-binding (CB)" evidence="11">
    <location>
        <begin position="2"/>
        <end position="87"/>
    </location>
</feature>
<dbReference type="InterPro" id="IPR013762">
    <property type="entry name" value="Integrase-like_cat_sf"/>
</dbReference>
<evidence type="ECO:0000256" key="5">
    <source>
        <dbReference type="ARBA" id="ARBA00022908"/>
    </source>
</evidence>
<dbReference type="NCBIfam" id="NF040815">
    <property type="entry name" value="recomb_XerA_Arch"/>
    <property type="match status" value="1"/>
</dbReference>
<dbReference type="GO" id="GO:0005737">
    <property type="term" value="C:cytoplasm"/>
    <property type="evidence" value="ECO:0007669"/>
    <property type="project" value="UniProtKB-SubCell"/>
</dbReference>
<protein>
    <recommendedName>
        <fullName evidence="9">Tyrosine recombinase XerC</fullName>
    </recommendedName>
</protein>
<dbReference type="PANTHER" id="PTHR30349:SF77">
    <property type="entry name" value="TYROSINE RECOMBINASE XERC"/>
    <property type="match status" value="1"/>
</dbReference>
<gene>
    <name evidence="9 12" type="primary">xerC</name>
    <name evidence="12" type="ORF">GCM10007100_27920</name>
</gene>
<dbReference type="RefSeq" id="WP_189570973.1">
    <property type="nucleotide sequence ID" value="NZ_BMXI01000012.1"/>
</dbReference>
<feature type="active site" evidence="9">
    <location>
        <position position="270"/>
    </location>
</feature>
<dbReference type="EMBL" id="BMXI01000012">
    <property type="protein sequence ID" value="GHC59222.1"/>
    <property type="molecule type" value="Genomic_DNA"/>
</dbReference>
<dbReference type="Proteomes" id="UP000644507">
    <property type="component" value="Unassembled WGS sequence"/>
</dbReference>
<dbReference type="GO" id="GO:0003677">
    <property type="term" value="F:DNA binding"/>
    <property type="evidence" value="ECO:0007669"/>
    <property type="project" value="UniProtKB-UniRule"/>
</dbReference>
<comment type="caution">
    <text evidence="12">The sequence shown here is derived from an EMBL/GenBank/DDBJ whole genome shotgun (WGS) entry which is preliminary data.</text>
</comment>
<keyword evidence="3 9" id="KW-0132">Cell division</keyword>
<keyword evidence="2 9" id="KW-0963">Cytoplasm</keyword>
<dbReference type="InterPro" id="IPR010998">
    <property type="entry name" value="Integrase_recombinase_N"/>
</dbReference>
<reference evidence="12" key="2">
    <citation type="submission" date="2020-09" db="EMBL/GenBank/DDBJ databases">
        <authorList>
            <person name="Sun Q."/>
            <person name="Kim S."/>
        </authorList>
    </citation>
    <scope>NUCLEOTIDE SEQUENCE</scope>
    <source>
        <strain evidence="12">KCTC 12988</strain>
    </source>
</reference>
<evidence type="ECO:0000256" key="4">
    <source>
        <dbReference type="ARBA" id="ARBA00022829"/>
    </source>
</evidence>
<name>A0A918TUA1_9BACT</name>
<dbReference type="InterPro" id="IPR023009">
    <property type="entry name" value="Tyrosine_recombinase_XerC/XerD"/>
</dbReference>
<dbReference type="Gene3D" id="1.10.443.10">
    <property type="entry name" value="Intergrase catalytic core"/>
    <property type="match status" value="1"/>
</dbReference>
<evidence type="ECO:0000256" key="3">
    <source>
        <dbReference type="ARBA" id="ARBA00022618"/>
    </source>
</evidence>
<organism evidence="12 13">
    <name type="scientific">Roseibacillus persicicus</name>
    <dbReference type="NCBI Taxonomy" id="454148"/>
    <lineage>
        <taxon>Bacteria</taxon>
        <taxon>Pseudomonadati</taxon>
        <taxon>Verrucomicrobiota</taxon>
        <taxon>Verrucomicrobiia</taxon>
        <taxon>Verrucomicrobiales</taxon>
        <taxon>Verrucomicrobiaceae</taxon>
        <taxon>Roseibacillus</taxon>
    </lineage>
</organism>
<feature type="active site" evidence="9">
    <location>
        <position position="179"/>
    </location>
</feature>